<dbReference type="KEGG" id="bbig:BBBOND_0404340"/>
<feature type="compositionally biased region" description="Polar residues" evidence="1">
    <location>
        <begin position="30"/>
        <end position="39"/>
    </location>
</feature>
<evidence type="ECO:0000256" key="1">
    <source>
        <dbReference type="SAM" id="MobiDB-lite"/>
    </source>
</evidence>
<sequence>MAYCSATFDAFAPHSDTSSAFQAATKESENVPSNASSNRVTPRLFSVSTSSTDTHVAIKAITDNTHTLPETVLSRPASESQPSAPDGVSTSLRPMQRSTGPTR</sequence>
<organism evidence="2 3">
    <name type="scientific">Babesia bigemina</name>
    <dbReference type="NCBI Taxonomy" id="5866"/>
    <lineage>
        <taxon>Eukaryota</taxon>
        <taxon>Sar</taxon>
        <taxon>Alveolata</taxon>
        <taxon>Apicomplexa</taxon>
        <taxon>Aconoidasida</taxon>
        <taxon>Piroplasmida</taxon>
        <taxon>Babesiidae</taxon>
        <taxon>Babesia</taxon>
    </lineage>
</organism>
<dbReference type="AlphaFoldDB" id="A0A061DB80"/>
<reference evidence="3" key="1">
    <citation type="journal article" date="2014" name="Nucleic Acids Res.">
        <title>The evolutionary dynamics of variant antigen genes in Babesia reveal a history of genomic innovation underlying host-parasite interaction.</title>
        <authorList>
            <person name="Jackson A.P."/>
            <person name="Otto T.D."/>
            <person name="Darby A."/>
            <person name="Ramaprasad A."/>
            <person name="Xia D."/>
            <person name="Echaide I.E."/>
            <person name="Farber M."/>
            <person name="Gahlot S."/>
            <person name="Gamble J."/>
            <person name="Gupta D."/>
            <person name="Gupta Y."/>
            <person name="Jackson L."/>
            <person name="Malandrin L."/>
            <person name="Malas T.B."/>
            <person name="Moussa E."/>
            <person name="Nair M."/>
            <person name="Reid A.J."/>
            <person name="Sanders M."/>
            <person name="Sharma J."/>
            <person name="Tracey A."/>
            <person name="Quail M.A."/>
            <person name="Weir W."/>
            <person name="Wastling J.M."/>
            <person name="Hall N."/>
            <person name="Willadsen P."/>
            <person name="Lingelbach K."/>
            <person name="Shiels B."/>
            <person name="Tait A."/>
            <person name="Berriman M."/>
            <person name="Allred D.R."/>
            <person name="Pain A."/>
        </authorList>
    </citation>
    <scope>NUCLEOTIDE SEQUENCE [LARGE SCALE GENOMIC DNA]</scope>
    <source>
        <strain evidence="3">Bond</strain>
    </source>
</reference>
<dbReference type="EMBL" id="LK391711">
    <property type="protein sequence ID" value="CDR97946.1"/>
    <property type="molecule type" value="Genomic_DNA"/>
</dbReference>
<dbReference type="VEuPathDB" id="PiroplasmaDB:BBBOND_0404340"/>
<protein>
    <submittedName>
        <fullName evidence="2">Uncharacterized protein</fullName>
    </submittedName>
</protein>
<gene>
    <name evidence="2" type="ORF">BBBOND_0404340</name>
</gene>
<dbReference type="Proteomes" id="UP000033188">
    <property type="component" value="Chromosome 5"/>
</dbReference>
<evidence type="ECO:0000313" key="3">
    <source>
        <dbReference type="Proteomes" id="UP000033188"/>
    </source>
</evidence>
<dbReference type="RefSeq" id="XP_012770132.1">
    <property type="nucleotide sequence ID" value="XM_012914678.1"/>
</dbReference>
<keyword evidence="3" id="KW-1185">Reference proteome</keyword>
<proteinExistence type="predicted"/>
<dbReference type="GeneID" id="24566487"/>
<evidence type="ECO:0000313" key="2">
    <source>
        <dbReference type="EMBL" id="CDR97946.1"/>
    </source>
</evidence>
<name>A0A061DB80_BABBI</name>
<feature type="compositionally biased region" description="Polar residues" evidence="1">
    <location>
        <begin position="77"/>
        <end position="103"/>
    </location>
</feature>
<feature type="region of interest" description="Disordered" evidence="1">
    <location>
        <begin position="67"/>
        <end position="103"/>
    </location>
</feature>
<feature type="region of interest" description="Disordered" evidence="1">
    <location>
        <begin position="15"/>
        <end position="39"/>
    </location>
</feature>
<accession>A0A061DB80</accession>